<evidence type="ECO:0000256" key="2">
    <source>
        <dbReference type="SAM" id="Phobius"/>
    </source>
</evidence>
<gene>
    <name evidence="4" type="ORF">FOB48_09915</name>
</gene>
<feature type="region of interest" description="Disordered" evidence="1">
    <location>
        <begin position="236"/>
        <end position="270"/>
    </location>
</feature>
<proteinExistence type="predicted"/>
<protein>
    <submittedName>
        <fullName evidence="4">Thioredoxin domain-containing protein</fullName>
    </submittedName>
</protein>
<dbReference type="CDD" id="cd02972">
    <property type="entry name" value="DsbA_family"/>
    <property type="match status" value="1"/>
</dbReference>
<keyword evidence="2" id="KW-0472">Membrane</keyword>
<sequence>MAEKPSAQDVREAQRVELRKQREKELNRQKRVRTAVIAAIVVVALAVVAGLGYLIYQANAPEPELELNQPASISKDEPTLAFKADDTKPVVDVVFDYMCPFCGAFEQVNSADLHEMIENGDATVNFHVRTFLSKKMSTTEYSARAGGAAVCTYEDSPEVFLKFHELLFANQPEEGGPGLSDRELVKYAKQAGAKDSTLSCIKDQKFRRYATDVLEPVGAKLSPATPAVLINGKEWGSDGAWQKPGALKEAVASSGTPGASDAGGASDSGN</sequence>
<dbReference type="Gene3D" id="3.40.30.10">
    <property type="entry name" value="Glutaredoxin"/>
    <property type="match status" value="1"/>
</dbReference>
<dbReference type="Proteomes" id="UP000323865">
    <property type="component" value="Chromosome"/>
</dbReference>
<keyword evidence="2" id="KW-1133">Transmembrane helix</keyword>
<reference evidence="4 5" key="1">
    <citation type="submission" date="2019-09" db="EMBL/GenBank/DDBJ databases">
        <title>FDA dAtabase for Regulatory Grade micrObial Sequences (FDA-ARGOS): Supporting development and validation of Infectious Disease Dx tests.</title>
        <authorList>
            <person name="Sciortino C."/>
            <person name="Tallon L."/>
            <person name="Sadzewicz L."/>
            <person name="Vavikolanu K."/>
            <person name="Mehta A."/>
            <person name="Aluvathingal J."/>
            <person name="Nadendla S."/>
            <person name="Nandy P."/>
            <person name="Geyer C."/>
            <person name="Yan Y."/>
            <person name="Sichtig H."/>
        </authorList>
    </citation>
    <scope>NUCLEOTIDE SEQUENCE [LARGE SCALE GENOMIC DNA]</scope>
    <source>
        <strain evidence="4 5">FDAARGOS_640</strain>
    </source>
</reference>
<feature type="transmembrane region" description="Helical" evidence="2">
    <location>
        <begin position="32"/>
        <end position="56"/>
    </location>
</feature>
<accession>A0ABX6A635</accession>
<dbReference type="InterPro" id="IPR012336">
    <property type="entry name" value="Thioredoxin-like_fold"/>
</dbReference>
<dbReference type="EMBL" id="CP044108">
    <property type="protein sequence ID" value="QEU12588.1"/>
    <property type="molecule type" value="Genomic_DNA"/>
</dbReference>
<feature type="compositionally biased region" description="Low complexity" evidence="1">
    <location>
        <begin position="252"/>
        <end position="270"/>
    </location>
</feature>
<evidence type="ECO:0000313" key="5">
    <source>
        <dbReference type="Proteomes" id="UP000323865"/>
    </source>
</evidence>
<evidence type="ECO:0000256" key="1">
    <source>
        <dbReference type="SAM" id="MobiDB-lite"/>
    </source>
</evidence>
<evidence type="ECO:0000313" key="4">
    <source>
        <dbReference type="EMBL" id="QEU12588.1"/>
    </source>
</evidence>
<dbReference type="Pfam" id="PF13462">
    <property type="entry name" value="Thioredoxin_4"/>
    <property type="match status" value="1"/>
</dbReference>
<dbReference type="SUPFAM" id="SSF52833">
    <property type="entry name" value="Thioredoxin-like"/>
    <property type="match status" value="1"/>
</dbReference>
<dbReference type="InterPro" id="IPR036249">
    <property type="entry name" value="Thioredoxin-like_sf"/>
</dbReference>
<organism evidence="4 5">
    <name type="scientific">Dermabacter vaginalis</name>
    <dbReference type="NCBI Taxonomy" id="1630135"/>
    <lineage>
        <taxon>Bacteria</taxon>
        <taxon>Bacillati</taxon>
        <taxon>Actinomycetota</taxon>
        <taxon>Actinomycetes</taxon>
        <taxon>Micrococcales</taxon>
        <taxon>Dermabacteraceae</taxon>
        <taxon>Dermabacter</taxon>
    </lineage>
</organism>
<name>A0ABX6A635_9MICO</name>
<feature type="domain" description="Thioredoxin-like fold" evidence="3">
    <location>
        <begin position="85"/>
        <end position="236"/>
    </location>
</feature>
<dbReference type="RefSeq" id="WP_150333711.1">
    <property type="nucleotide sequence ID" value="NZ_CP044108.1"/>
</dbReference>
<evidence type="ECO:0000259" key="3">
    <source>
        <dbReference type="Pfam" id="PF13462"/>
    </source>
</evidence>
<keyword evidence="5" id="KW-1185">Reference proteome</keyword>
<keyword evidence="2" id="KW-0812">Transmembrane</keyword>